<evidence type="ECO:0000256" key="1">
    <source>
        <dbReference type="SAM" id="MobiDB-lite"/>
    </source>
</evidence>
<feature type="signal peptide" evidence="2">
    <location>
        <begin position="1"/>
        <end position="24"/>
    </location>
</feature>
<sequence>MLKKMAIFSAVLALILVNLLKVQGTPVTPVLEETSVEQSSDLSVQPSSELPVECSRDPYKEEGMELTGNTGVQEGEQATWEISGEPSTETTINSSVESNNQPTQKPTTALPGIRNRIVEVFSDQLHEASADLK</sequence>
<reference evidence="3 4" key="1">
    <citation type="submission" date="2016-07" db="EMBL/GenBank/DDBJ databases">
        <title>Disparate Historic Effective Population Sizes Predicted by Modern Levels of Genome Diversity for the Scaled Quail (Callipepla squamata) and the Northern Bobwhite (Colinus virginianus): Inferences from First and Second Generation Draft Genome Assemblies for Sympatric New World Quail.</title>
        <authorList>
            <person name="Oldeschulte D.L."/>
            <person name="Halley Y.A."/>
            <person name="Bhattarai E.K."/>
            <person name="Brashear W.A."/>
            <person name="Hill J."/>
            <person name="Metz R.P."/>
            <person name="Johnson C.D."/>
            <person name="Rollins D."/>
            <person name="Peterson M.J."/>
            <person name="Bickhart D.M."/>
            <person name="Decker J.E."/>
            <person name="Seabury C.M."/>
        </authorList>
    </citation>
    <scope>NUCLEOTIDE SEQUENCE [LARGE SCALE GENOMIC DNA]</scope>
    <source>
        <strain evidence="3 4">Texas</strain>
        <tissue evidence="3">Leg muscle</tissue>
    </source>
</reference>
<dbReference type="EMBL" id="MCFN01000350">
    <property type="protein sequence ID" value="OXB60137.1"/>
    <property type="molecule type" value="Genomic_DNA"/>
</dbReference>
<protein>
    <submittedName>
        <fullName evidence="3">Uncharacterized protein</fullName>
    </submittedName>
</protein>
<dbReference type="Proteomes" id="UP000198323">
    <property type="component" value="Unassembled WGS sequence"/>
</dbReference>
<dbReference type="AlphaFoldDB" id="A0A226MXT5"/>
<keyword evidence="4" id="KW-1185">Reference proteome</keyword>
<evidence type="ECO:0000313" key="4">
    <source>
        <dbReference type="Proteomes" id="UP000198323"/>
    </source>
</evidence>
<gene>
    <name evidence="3" type="ORF">ASZ78_013170</name>
</gene>
<evidence type="ECO:0000256" key="2">
    <source>
        <dbReference type="SAM" id="SignalP"/>
    </source>
</evidence>
<dbReference type="OrthoDB" id="9113906at2759"/>
<comment type="caution">
    <text evidence="3">The sequence shown here is derived from an EMBL/GenBank/DDBJ whole genome shotgun (WGS) entry which is preliminary data.</text>
</comment>
<name>A0A226MXT5_CALSU</name>
<feature type="chain" id="PRO_5012963174" evidence="2">
    <location>
        <begin position="25"/>
        <end position="133"/>
    </location>
</feature>
<evidence type="ECO:0000313" key="3">
    <source>
        <dbReference type="EMBL" id="OXB60137.1"/>
    </source>
</evidence>
<proteinExistence type="predicted"/>
<feature type="compositionally biased region" description="Polar residues" evidence="1">
    <location>
        <begin position="85"/>
        <end position="107"/>
    </location>
</feature>
<accession>A0A226MXT5</accession>
<keyword evidence="2" id="KW-0732">Signal</keyword>
<organism evidence="3 4">
    <name type="scientific">Callipepla squamata</name>
    <name type="common">Scaled quail</name>
    <dbReference type="NCBI Taxonomy" id="9009"/>
    <lineage>
        <taxon>Eukaryota</taxon>
        <taxon>Metazoa</taxon>
        <taxon>Chordata</taxon>
        <taxon>Craniata</taxon>
        <taxon>Vertebrata</taxon>
        <taxon>Euteleostomi</taxon>
        <taxon>Archelosauria</taxon>
        <taxon>Archosauria</taxon>
        <taxon>Dinosauria</taxon>
        <taxon>Saurischia</taxon>
        <taxon>Theropoda</taxon>
        <taxon>Coelurosauria</taxon>
        <taxon>Aves</taxon>
        <taxon>Neognathae</taxon>
        <taxon>Galloanserae</taxon>
        <taxon>Galliformes</taxon>
        <taxon>Odontophoridae</taxon>
        <taxon>Callipepla</taxon>
    </lineage>
</organism>
<feature type="region of interest" description="Disordered" evidence="1">
    <location>
        <begin position="83"/>
        <end position="111"/>
    </location>
</feature>